<organism evidence="2 3">
    <name type="scientific">Aplysia californica</name>
    <name type="common">California sea hare</name>
    <dbReference type="NCBI Taxonomy" id="6500"/>
    <lineage>
        <taxon>Eukaryota</taxon>
        <taxon>Metazoa</taxon>
        <taxon>Spiralia</taxon>
        <taxon>Lophotrochozoa</taxon>
        <taxon>Mollusca</taxon>
        <taxon>Gastropoda</taxon>
        <taxon>Heterobranchia</taxon>
        <taxon>Euthyneura</taxon>
        <taxon>Tectipleura</taxon>
        <taxon>Aplysiida</taxon>
        <taxon>Aplysioidea</taxon>
        <taxon>Aplysiidae</taxon>
        <taxon>Aplysia</taxon>
    </lineage>
</organism>
<reference evidence="3" key="1">
    <citation type="submission" date="2025-08" db="UniProtKB">
        <authorList>
            <consortium name="RefSeq"/>
        </authorList>
    </citation>
    <scope>IDENTIFICATION</scope>
</reference>
<dbReference type="RefSeq" id="XP_012946619.1">
    <property type="nucleotide sequence ID" value="XM_013091165.1"/>
</dbReference>
<sequence length="95" mass="10663">MVTAHRKDESSTQMVAELTALVKEQKGRIAELSKSKHEQLGGYKGRIRELEESLEDARKANSQVDSLKQAKSKLQATVQAQESVIEGLKAERKLW</sequence>
<proteinExistence type="predicted"/>
<keyword evidence="1" id="KW-0175">Coiled coil</keyword>
<evidence type="ECO:0000313" key="3">
    <source>
        <dbReference type="RefSeq" id="XP_012946619.1"/>
    </source>
</evidence>
<accession>A0ABM1AFF5</accession>
<feature type="non-terminal residue" evidence="3">
    <location>
        <position position="95"/>
    </location>
</feature>
<name>A0ABM1AFF5_APLCA</name>
<protein>
    <submittedName>
        <fullName evidence="3">Leucine-rich repeat and coiled-coil domain-containing protein 1</fullName>
    </submittedName>
</protein>
<evidence type="ECO:0000313" key="2">
    <source>
        <dbReference type="Proteomes" id="UP000694888"/>
    </source>
</evidence>
<feature type="coiled-coil region" evidence="1">
    <location>
        <begin position="15"/>
        <end position="91"/>
    </location>
</feature>
<dbReference type="GeneID" id="101863879"/>
<keyword evidence="2" id="KW-1185">Reference proteome</keyword>
<evidence type="ECO:0000256" key="1">
    <source>
        <dbReference type="SAM" id="Coils"/>
    </source>
</evidence>
<gene>
    <name evidence="3" type="primary">LOC101863879</name>
</gene>
<dbReference type="Proteomes" id="UP000694888">
    <property type="component" value="Unplaced"/>
</dbReference>